<dbReference type="InterPro" id="IPR035897">
    <property type="entry name" value="Toll_tir_struct_dom_sf"/>
</dbReference>
<dbReference type="Proteomes" id="UP000694892">
    <property type="component" value="Chromosome 1L"/>
</dbReference>
<sequence>MCATRYLYDFSLWYCLNDAHVATNIISTLEQNNYNGYDEHRDKIAGTQAITGTTRVIQSSRISFLIVSATSLHDPWFERVSEWNLVNFVDQEAVKVVPIYVGIDESQRPLILRFLTSLNFDCKYFQKKLLNSMKLRNHH</sequence>
<dbReference type="AlphaFoldDB" id="A0A974I3X5"/>
<dbReference type="SUPFAM" id="SSF52200">
    <property type="entry name" value="Toll/Interleukin receptor TIR domain"/>
    <property type="match status" value="1"/>
</dbReference>
<evidence type="ECO:0000313" key="3">
    <source>
        <dbReference type="Proteomes" id="UP000694892"/>
    </source>
</evidence>
<dbReference type="GO" id="GO:0007165">
    <property type="term" value="P:signal transduction"/>
    <property type="evidence" value="ECO:0007669"/>
    <property type="project" value="InterPro"/>
</dbReference>
<protein>
    <recommendedName>
        <fullName evidence="1">TIR domain-containing protein</fullName>
    </recommendedName>
</protein>
<name>A0A974I3X5_XENLA</name>
<proteinExistence type="predicted"/>
<evidence type="ECO:0000313" key="2">
    <source>
        <dbReference type="EMBL" id="OCU00446.1"/>
    </source>
</evidence>
<gene>
    <name evidence="2" type="ORF">XELAEV_18006223mg</name>
</gene>
<organism evidence="2 3">
    <name type="scientific">Xenopus laevis</name>
    <name type="common">African clawed frog</name>
    <dbReference type="NCBI Taxonomy" id="8355"/>
    <lineage>
        <taxon>Eukaryota</taxon>
        <taxon>Metazoa</taxon>
        <taxon>Chordata</taxon>
        <taxon>Craniata</taxon>
        <taxon>Vertebrata</taxon>
        <taxon>Euteleostomi</taxon>
        <taxon>Amphibia</taxon>
        <taxon>Batrachia</taxon>
        <taxon>Anura</taxon>
        <taxon>Pipoidea</taxon>
        <taxon>Pipidae</taxon>
        <taxon>Xenopodinae</taxon>
        <taxon>Xenopus</taxon>
        <taxon>Xenopus</taxon>
    </lineage>
</organism>
<dbReference type="OMA" id="CATRYLY"/>
<evidence type="ECO:0000259" key="1">
    <source>
        <dbReference type="PROSITE" id="PS50104"/>
    </source>
</evidence>
<dbReference type="EMBL" id="CM004466">
    <property type="protein sequence ID" value="OCU00446.1"/>
    <property type="molecule type" value="Genomic_DNA"/>
</dbReference>
<feature type="domain" description="TIR" evidence="1">
    <location>
        <begin position="6"/>
        <end position="133"/>
    </location>
</feature>
<accession>A0A974I3X5</accession>
<dbReference type="InterPro" id="IPR000157">
    <property type="entry name" value="TIR_dom"/>
</dbReference>
<dbReference type="Gene3D" id="3.40.50.10140">
    <property type="entry name" value="Toll/interleukin-1 receptor homology (TIR) domain"/>
    <property type="match status" value="1"/>
</dbReference>
<reference evidence="3" key="1">
    <citation type="journal article" date="2016" name="Nature">
        <title>Genome evolution in the allotetraploid frog Xenopus laevis.</title>
        <authorList>
            <person name="Session A.M."/>
            <person name="Uno Y."/>
            <person name="Kwon T."/>
            <person name="Chapman J.A."/>
            <person name="Toyoda A."/>
            <person name="Takahashi S."/>
            <person name="Fukui A."/>
            <person name="Hikosaka A."/>
            <person name="Suzuki A."/>
            <person name="Kondo M."/>
            <person name="van Heeringen S.J."/>
            <person name="Quigley I."/>
            <person name="Heinz S."/>
            <person name="Ogino H."/>
            <person name="Ochi H."/>
            <person name="Hellsten U."/>
            <person name="Lyons J.B."/>
            <person name="Simakov O."/>
            <person name="Putnam N."/>
            <person name="Stites J."/>
            <person name="Kuroki Y."/>
            <person name="Tanaka T."/>
            <person name="Michiue T."/>
            <person name="Watanabe M."/>
            <person name="Bogdanovic O."/>
            <person name="Lister R."/>
            <person name="Georgiou G."/>
            <person name="Paranjpe S.S."/>
            <person name="van Kruijsbergen I."/>
            <person name="Shu S."/>
            <person name="Carlson J."/>
            <person name="Kinoshita T."/>
            <person name="Ohta Y."/>
            <person name="Mawaribuchi S."/>
            <person name="Jenkins J."/>
            <person name="Grimwood J."/>
            <person name="Schmutz J."/>
            <person name="Mitros T."/>
            <person name="Mozaffari S.V."/>
            <person name="Suzuki Y."/>
            <person name="Haramoto Y."/>
            <person name="Yamamoto T.S."/>
            <person name="Takagi C."/>
            <person name="Heald R."/>
            <person name="Miller K."/>
            <person name="Haudenschild C."/>
            <person name="Kitzman J."/>
            <person name="Nakayama T."/>
            <person name="Izutsu Y."/>
            <person name="Robert J."/>
            <person name="Fortriede J."/>
            <person name="Burns K."/>
            <person name="Lotay V."/>
            <person name="Karimi K."/>
            <person name="Yasuoka Y."/>
            <person name="Dichmann D.S."/>
            <person name="Flajnik M.F."/>
            <person name="Houston D.W."/>
            <person name="Shendure J."/>
            <person name="DuPasquier L."/>
            <person name="Vize P.D."/>
            <person name="Zorn A.M."/>
            <person name="Ito M."/>
            <person name="Marcotte E.M."/>
            <person name="Wallingford J.B."/>
            <person name="Ito Y."/>
            <person name="Asashima M."/>
            <person name="Ueno N."/>
            <person name="Matsuda Y."/>
            <person name="Veenstra G.J."/>
            <person name="Fujiyama A."/>
            <person name="Harland R.M."/>
            <person name="Taira M."/>
            <person name="Rokhsar D.S."/>
        </authorList>
    </citation>
    <scope>NUCLEOTIDE SEQUENCE [LARGE SCALE GENOMIC DNA]</scope>
    <source>
        <strain evidence="3">J</strain>
    </source>
</reference>
<dbReference type="PROSITE" id="PS50104">
    <property type="entry name" value="TIR"/>
    <property type="match status" value="1"/>
</dbReference>
<dbReference type="Pfam" id="PF01582">
    <property type="entry name" value="TIR"/>
    <property type="match status" value="1"/>
</dbReference>